<keyword evidence="5" id="KW-0328">Glycosyltransferase</keyword>
<dbReference type="CDD" id="cd02183">
    <property type="entry name" value="GH16_fungal_CRH1_transglycosylase"/>
    <property type="match status" value="1"/>
</dbReference>
<evidence type="ECO:0000256" key="15">
    <source>
        <dbReference type="ARBA" id="ARBA00038074"/>
    </source>
</evidence>
<feature type="disulfide bond" evidence="19">
    <location>
        <begin position="26"/>
        <end position="33"/>
    </location>
</feature>
<evidence type="ECO:0000256" key="8">
    <source>
        <dbReference type="ARBA" id="ARBA00022801"/>
    </source>
</evidence>
<dbReference type="FunFam" id="2.60.120.200:FF:000152">
    <property type="entry name" value="Cell wall glucanase"/>
    <property type="match status" value="1"/>
</dbReference>
<feature type="chain" id="PRO_5040118404" description="Crh-like protein" evidence="20">
    <location>
        <begin position="21"/>
        <end position="354"/>
    </location>
</feature>
<dbReference type="GO" id="GO:0016757">
    <property type="term" value="F:glycosyltransferase activity"/>
    <property type="evidence" value="ECO:0007669"/>
    <property type="project" value="UniProtKB-KW"/>
</dbReference>
<dbReference type="AlphaFoldDB" id="A0A9P9WLT6"/>
<keyword evidence="11" id="KW-0325">Glycoprotein</keyword>
<keyword evidence="9 17" id="KW-0472">Membrane</keyword>
<evidence type="ECO:0000256" key="20">
    <source>
        <dbReference type="SAM" id="SignalP"/>
    </source>
</evidence>
<evidence type="ECO:0000259" key="21">
    <source>
        <dbReference type="PROSITE" id="PS51762"/>
    </source>
</evidence>
<gene>
    <name evidence="22" type="ORF">JX265_006352</name>
</gene>
<keyword evidence="13" id="KW-0326">Glycosidase</keyword>
<evidence type="ECO:0000256" key="5">
    <source>
        <dbReference type="ARBA" id="ARBA00022676"/>
    </source>
</evidence>
<comment type="function">
    <text evidence="16">Dual chitinase/transglycosylase that plays a role in cell wall architecture. Chitinase and transglycosylase activities are coupled. Required for the polysaccharide cross-linking at the septa and the cell wall. More specifically, transfers chitin to 1,6-beta-glucan in the cell wall.</text>
</comment>
<reference evidence="22" key="1">
    <citation type="submission" date="2021-03" db="EMBL/GenBank/DDBJ databases">
        <title>Revisited historic fungal species revealed as producer of novel bioactive compounds through whole genome sequencing and comparative genomics.</title>
        <authorList>
            <person name="Vignolle G.A."/>
            <person name="Hochenegger N."/>
            <person name="Mach R.L."/>
            <person name="Mach-Aigner A.R."/>
            <person name="Javad Rahimi M."/>
            <person name="Salim K.A."/>
            <person name="Chan C.M."/>
            <person name="Lim L.B.L."/>
            <person name="Cai F."/>
            <person name="Druzhinina I.S."/>
            <person name="U'Ren J.M."/>
            <person name="Derntl C."/>
        </authorList>
    </citation>
    <scope>NUCLEOTIDE SEQUENCE</scope>
    <source>
        <strain evidence="22">TUCIM 5799</strain>
    </source>
</reference>
<evidence type="ECO:0000256" key="19">
    <source>
        <dbReference type="PIRSR" id="PIRSR037299-2"/>
    </source>
</evidence>
<dbReference type="Pfam" id="PF00722">
    <property type="entry name" value="Glyco_hydro_16"/>
    <property type="match status" value="1"/>
</dbReference>
<sequence length="354" mass="37555">MVLRRVMAAAAALFTSQVLAQTYTSCNPLQTTCKANTALGMTIDVDFTQGEVNSFSTSGGTPTYGSDGVVFTVAKSGDAPQLNSLFYIMFGRVEFELKAAPGAGIVSSVVLQSDCLDEIDLEWLGADTTEVATNYFGKGQVTNYNRGEWNPAAGNQDSFIKYTIDWTSERIVWMVGDTAVRTLNYKDADEGQYPQTPMQIKIGAWSGGDSSNSAGTIEWARGPTDYTKGPFSMHMKNIQITDYSTGSSYSYGDHSGDWESIKSEGGKVNGNLNGAGSLTVTATADSTATATVPVVGLTGTVSASLPSGWIMTSSGKVRPAYSASSETLRPSMLLLAGPTIFAILAASLGDWRRP</sequence>
<dbReference type="Proteomes" id="UP000829685">
    <property type="component" value="Unassembled WGS sequence"/>
</dbReference>
<evidence type="ECO:0000256" key="3">
    <source>
        <dbReference type="ARBA" id="ARBA00004589"/>
    </source>
</evidence>
<dbReference type="EC" id="3.2.-.-" evidence="17"/>
<evidence type="ECO:0000256" key="14">
    <source>
        <dbReference type="ARBA" id="ARBA00023316"/>
    </source>
</evidence>
<keyword evidence="7 20" id="KW-0732">Signal</keyword>
<dbReference type="PANTHER" id="PTHR10963:SF68">
    <property type="entry name" value="GLYCOSIDASE CRH1-RELATED"/>
    <property type="match status" value="1"/>
</dbReference>
<name>A0A9P9WLT6_9PEZI</name>
<keyword evidence="8 17" id="KW-0378">Hydrolase</keyword>
<evidence type="ECO:0000313" key="22">
    <source>
        <dbReference type="EMBL" id="KAI1870182.1"/>
    </source>
</evidence>
<feature type="signal peptide" evidence="20">
    <location>
        <begin position="1"/>
        <end position="20"/>
    </location>
</feature>
<dbReference type="InterPro" id="IPR050546">
    <property type="entry name" value="Glycosyl_Hydrlase_16"/>
</dbReference>
<accession>A0A9P9WLT6</accession>
<keyword evidence="23" id="KW-1185">Reference proteome</keyword>
<evidence type="ECO:0000313" key="23">
    <source>
        <dbReference type="Proteomes" id="UP000829685"/>
    </source>
</evidence>
<evidence type="ECO:0000256" key="18">
    <source>
        <dbReference type="PIRSR" id="PIRSR037299-1"/>
    </source>
</evidence>
<comment type="catalytic activity">
    <reaction evidence="1">
        <text>Random endo-hydrolysis of N-acetyl-beta-D-glucosaminide (1-&gt;4)-beta-linkages in chitin and chitodextrins.</text>
        <dbReference type="EC" id="3.2.1.14"/>
    </reaction>
</comment>
<evidence type="ECO:0000256" key="6">
    <source>
        <dbReference type="ARBA" id="ARBA00022679"/>
    </source>
</evidence>
<comment type="subcellular location">
    <subcellularLocation>
        <location evidence="2">Cell envelope</location>
    </subcellularLocation>
    <subcellularLocation>
        <location evidence="3">Membrane</location>
        <topology evidence="3">Lipid-anchor</topology>
        <topology evidence="3">GPI-anchor</topology>
    </subcellularLocation>
</comment>
<feature type="active site" description="Proton donor" evidence="18">
    <location>
        <position position="122"/>
    </location>
</feature>
<keyword evidence="10 19" id="KW-1015">Disulfide bond</keyword>
<evidence type="ECO:0000256" key="7">
    <source>
        <dbReference type="ARBA" id="ARBA00022729"/>
    </source>
</evidence>
<keyword evidence="4" id="KW-0336">GPI-anchor</keyword>
<comment type="similarity">
    <text evidence="15">Belongs to the glycosyl hydrolase 16 family. CRH1 subfamily.</text>
</comment>
<evidence type="ECO:0000256" key="1">
    <source>
        <dbReference type="ARBA" id="ARBA00000822"/>
    </source>
</evidence>
<organism evidence="22 23">
    <name type="scientific">Neoarthrinium moseri</name>
    <dbReference type="NCBI Taxonomy" id="1658444"/>
    <lineage>
        <taxon>Eukaryota</taxon>
        <taxon>Fungi</taxon>
        <taxon>Dikarya</taxon>
        <taxon>Ascomycota</taxon>
        <taxon>Pezizomycotina</taxon>
        <taxon>Sordariomycetes</taxon>
        <taxon>Xylariomycetidae</taxon>
        <taxon>Amphisphaeriales</taxon>
        <taxon>Apiosporaceae</taxon>
        <taxon>Neoarthrinium</taxon>
    </lineage>
</organism>
<dbReference type="InterPro" id="IPR017168">
    <property type="entry name" value="CHR-like"/>
</dbReference>
<keyword evidence="14" id="KW-0961">Cell wall biogenesis/degradation</keyword>
<evidence type="ECO:0000256" key="2">
    <source>
        <dbReference type="ARBA" id="ARBA00004196"/>
    </source>
</evidence>
<dbReference type="SUPFAM" id="SSF49899">
    <property type="entry name" value="Concanavalin A-like lectins/glucanases"/>
    <property type="match status" value="1"/>
</dbReference>
<evidence type="ECO:0000256" key="10">
    <source>
        <dbReference type="ARBA" id="ARBA00023157"/>
    </source>
</evidence>
<dbReference type="PANTHER" id="PTHR10963">
    <property type="entry name" value="GLYCOSYL HYDROLASE-RELATED"/>
    <property type="match status" value="1"/>
</dbReference>
<evidence type="ECO:0000256" key="9">
    <source>
        <dbReference type="ARBA" id="ARBA00023136"/>
    </source>
</evidence>
<evidence type="ECO:0000256" key="4">
    <source>
        <dbReference type="ARBA" id="ARBA00022622"/>
    </source>
</evidence>
<evidence type="ECO:0000256" key="16">
    <source>
        <dbReference type="ARBA" id="ARBA00093308"/>
    </source>
</evidence>
<proteinExistence type="inferred from homology"/>
<evidence type="ECO:0000256" key="11">
    <source>
        <dbReference type="ARBA" id="ARBA00023180"/>
    </source>
</evidence>
<protein>
    <recommendedName>
        <fullName evidence="17">Crh-like protein</fullName>
        <ecNumber evidence="17">3.2.-.-</ecNumber>
    </recommendedName>
</protein>
<comment type="caution">
    <text evidence="22">The sequence shown here is derived from an EMBL/GenBank/DDBJ whole genome shotgun (WGS) entry which is preliminary data.</text>
</comment>
<dbReference type="InterPro" id="IPR013320">
    <property type="entry name" value="ConA-like_dom_sf"/>
</dbReference>
<keyword evidence="12" id="KW-0449">Lipoprotein</keyword>
<dbReference type="GO" id="GO:0005975">
    <property type="term" value="P:carbohydrate metabolic process"/>
    <property type="evidence" value="ECO:0007669"/>
    <property type="project" value="InterPro"/>
</dbReference>
<evidence type="ECO:0000256" key="12">
    <source>
        <dbReference type="ARBA" id="ARBA00023288"/>
    </source>
</evidence>
<dbReference type="GO" id="GO:0009277">
    <property type="term" value="C:fungal-type cell wall"/>
    <property type="evidence" value="ECO:0007669"/>
    <property type="project" value="TreeGrafter"/>
</dbReference>
<dbReference type="GO" id="GO:0008843">
    <property type="term" value="F:endochitinase activity"/>
    <property type="evidence" value="ECO:0007669"/>
    <property type="project" value="UniProtKB-EC"/>
</dbReference>
<keyword evidence="6" id="KW-0808">Transferase</keyword>
<dbReference type="InterPro" id="IPR000757">
    <property type="entry name" value="Beta-glucanase-like"/>
</dbReference>
<dbReference type="PROSITE" id="PS51762">
    <property type="entry name" value="GH16_2"/>
    <property type="match status" value="1"/>
</dbReference>
<evidence type="ECO:0000256" key="13">
    <source>
        <dbReference type="ARBA" id="ARBA00023295"/>
    </source>
</evidence>
<dbReference type="EMBL" id="JAFIMR010000014">
    <property type="protein sequence ID" value="KAI1870182.1"/>
    <property type="molecule type" value="Genomic_DNA"/>
</dbReference>
<dbReference type="PIRSF" id="PIRSF037299">
    <property type="entry name" value="Glycosidase_CRH1_prd"/>
    <property type="match status" value="1"/>
</dbReference>
<feature type="domain" description="GH16" evidence="21">
    <location>
        <begin position="22"/>
        <end position="228"/>
    </location>
</feature>
<dbReference type="GO" id="GO:0098552">
    <property type="term" value="C:side of membrane"/>
    <property type="evidence" value="ECO:0007669"/>
    <property type="project" value="UniProtKB-KW"/>
</dbReference>
<feature type="active site" description="Nucleophile" evidence="18">
    <location>
        <position position="118"/>
    </location>
</feature>
<dbReference type="GO" id="GO:0031505">
    <property type="term" value="P:fungal-type cell wall organization"/>
    <property type="evidence" value="ECO:0007669"/>
    <property type="project" value="TreeGrafter"/>
</dbReference>
<dbReference type="Gene3D" id="2.60.120.200">
    <property type="match status" value="1"/>
</dbReference>
<evidence type="ECO:0000256" key="17">
    <source>
        <dbReference type="PIRNR" id="PIRNR037299"/>
    </source>
</evidence>